<dbReference type="InterPro" id="IPR026635">
    <property type="entry name" value="Efm4/METTL10"/>
</dbReference>
<dbReference type="eggNOG" id="KOG1271">
    <property type="taxonomic scope" value="Eukaryota"/>
</dbReference>
<keyword evidence="4 5" id="KW-0949">S-adenosyl-L-methionine</keyword>
<keyword evidence="3 5" id="KW-0808">Transferase</keyword>
<evidence type="ECO:0000259" key="6">
    <source>
        <dbReference type="Pfam" id="PF13847"/>
    </source>
</evidence>
<dbReference type="EMBL" id="KE503206">
    <property type="protein sequence ID" value="EPX75210.1"/>
    <property type="molecule type" value="Genomic_DNA"/>
</dbReference>
<dbReference type="PANTHER" id="PTHR12843">
    <property type="entry name" value="PROTEIN-LYSINE N-METHYLTRANSFERASE METTL10"/>
    <property type="match status" value="1"/>
</dbReference>
<evidence type="ECO:0000256" key="4">
    <source>
        <dbReference type="ARBA" id="ARBA00022691"/>
    </source>
</evidence>
<accession>S9RAP9</accession>
<dbReference type="OMA" id="PTPSFQF"/>
<dbReference type="GO" id="GO:0005737">
    <property type="term" value="C:cytoplasm"/>
    <property type="evidence" value="ECO:0007669"/>
    <property type="project" value="UniProtKB-SubCell"/>
</dbReference>
<dbReference type="SUPFAM" id="SSF53335">
    <property type="entry name" value="S-adenosyl-L-methionine-dependent methyltransferases"/>
    <property type="match status" value="1"/>
</dbReference>
<keyword evidence="8" id="KW-1185">Reference proteome</keyword>
<evidence type="ECO:0000256" key="2">
    <source>
        <dbReference type="ARBA" id="ARBA00022603"/>
    </source>
</evidence>
<dbReference type="HAMAP" id="MF_03188">
    <property type="entry name" value="Methyltr_EFM4"/>
    <property type="match status" value="1"/>
</dbReference>
<comment type="function">
    <text evidence="5">S-adenosyl-L-methionine-dependent protein-lysine N-methyltransferase that mono- and dimethylates elongation factor 1-alpha at 'Lys-316'. May play a role in intracellular transport.</text>
</comment>
<evidence type="ECO:0000256" key="1">
    <source>
        <dbReference type="ARBA" id="ARBA00022490"/>
    </source>
</evidence>
<dbReference type="Gene3D" id="3.40.50.150">
    <property type="entry name" value="Vaccinia Virus protein VP39"/>
    <property type="match status" value="1"/>
</dbReference>
<reference evidence="7 8" key="1">
    <citation type="journal article" date="2011" name="Science">
        <title>Comparative functional genomics of the fission yeasts.</title>
        <authorList>
            <person name="Rhind N."/>
            <person name="Chen Z."/>
            <person name="Yassour M."/>
            <person name="Thompson D.A."/>
            <person name="Haas B.J."/>
            <person name="Habib N."/>
            <person name="Wapinski I."/>
            <person name="Roy S."/>
            <person name="Lin M.F."/>
            <person name="Heiman D.I."/>
            <person name="Young S.K."/>
            <person name="Furuya K."/>
            <person name="Guo Y."/>
            <person name="Pidoux A."/>
            <person name="Chen H.M."/>
            <person name="Robbertse B."/>
            <person name="Goldberg J.M."/>
            <person name="Aoki K."/>
            <person name="Bayne E.H."/>
            <person name="Berlin A.M."/>
            <person name="Desjardins C.A."/>
            <person name="Dobbs E."/>
            <person name="Dukaj L."/>
            <person name="Fan L."/>
            <person name="FitzGerald M.G."/>
            <person name="French C."/>
            <person name="Gujja S."/>
            <person name="Hansen K."/>
            <person name="Keifenheim D."/>
            <person name="Levin J.Z."/>
            <person name="Mosher R.A."/>
            <person name="Mueller C.A."/>
            <person name="Pfiffner J."/>
            <person name="Priest M."/>
            <person name="Russ C."/>
            <person name="Smialowska A."/>
            <person name="Swoboda P."/>
            <person name="Sykes S.M."/>
            <person name="Vaughn M."/>
            <person name="Vengrova S."/>
            <person name="Yoder R."/>
            <person name="Zeng Q."/>
            <person name="Allshire R."/>
            <person name="Baulcombe D."/>
            <person name="Birren B.W."/>
            <person name="Brown W."/>
            <person name="Ekwall K."/>
            <person name="Kellis M."/>
            <person name="Leatherwood J."/>
            <person name="Levin H."/>
            <person name="Margalit H."/>
            <person name="Martienssen R."/>
            <person name="Nieduszynski C.A."/>
            <person name="Spatafora J.W."/>
            <person name="Friedman N."/>
            <person name="Dalgaard J.Z."/>
            <person name="Baumann P."/>
            <person name="Niki H."/>
            <person name="Regev A."/>
            <person name="Nusbaum C."/>
        </authorList>
    </citation>
    <scope>NUCLEOTIDE SEQUENCE [LARGE SCALE GENOMIC DNA]</scope>
    <source>
        <strain evidence="8">yFS286</strain>
    </source>
</reference>
<dbReference type="OrthoDB" id="10069295at2759"/>
<comment type="similarity">
    <text evidence="5">Belongs to the class I-like SAM-binding methyltransferase superfamily. EFM4 family.</text>
</comment>
<organism evidence="7 8">
    <name type="scientific">Schizosaccharomyces octosporus (strain yFS286)</name>
    <name type="common">Fission yeast</name>
    <name type="synonym">Octosporomyces octosporus</name>
    <dbReference type="NCBI Taxonomy" id="483514"/>
    <lineage>
        <taxon>Eukaryota</taxon>
        <taxon>Fungi</taxon>
        <taxon>Dikarya</taxon>
        <taxon>Ascomycota</taxon>
        <taxon>Taphrinomycotina</taxon>
        <taxon>Schizosaccharomycetes</taxon>
        <taxon>Schizosaccharomycetales</taxon>
        <taxon>Schizosaccharomycetaceae</taxon>
        <taxon>Schizosaccharomyces</taxon>
    </lineage>
</organism>
<dbReference type="EC" id="2.1.1.-" evidence="5"/>
<sequence>MSGLPQSKLGTKAHWDSMYELEVSNFKEFKDEGEIWFGEESEERIVQWIEDYVSNDQKLSADHAYRVLDLGTGNGHLILRIAEEADTLLPQPYELLGVDYSEKGVELARQLAEAHEFQNQVKFEQYDIVKDLWLCDGTWDLILDKGTFDAISLSSDTLDGIPLNQVYVDRIRDMLSPRGVFLITSCNWTLDELSERFLSKEFRIHSTVPVPVFEFQGSKGSSTTVVAFELDN</sequence>
<evidence type="ECO:0000313" key="7">
    <source>
        <dbReference type="EMBL" id="EPX75210.1"/>
    </source>
</evidence>
<gene>
    <name evidence="5" type="primary">EFM4</name>
    <name evidence="7" type="ORF">SOCG_04455</name>
</gene>
<dbReference type="GeneID" id="25033417"/>
<evidence type="ECO:0000256" key="5">
    <source>
        <dbReference type="HAMAP-Rule" id="MF_03188"/>
    </source>
</evidence>
<keyword evidence="2 5" id="KW-0489">Methyltransferase</keyword>
<dbReference type="Proteomes" id="UP000016088">
    <property type="component" value="Unassembled WGS sequence"/>
</dbReference>
<dbReference type="Pfam" id="PF13847">
    <property type="entry name" value="Methyltransf_31"/>
    <property type="match status" value="1"/>
</dbReference>
<dbReference type="CDD" id="cd02440">
    <property type="entry name" value="AdoMet_MTases"/>
    <property type="match status" value="1"/>
</dbReference>
<keyword evidence="5" id="KW-0813">Transport</keyword>
<protein>
    <recommendedName>
        <fullName evidence="5">Protein-lysine N-methyltransferase EFM4</fullName>
        <ecNumber evidence="5">2.1.1.-</ecNumber>
    </recommendedName>
    <alternativeName>
        <fullName evidence="5">Elongation factor methyltransferase 4</fullName>
    </alternativeName>
</protein>
<comment type="subcellular location">
    <subcellularLocation>
        <location evidence="5">Cytoplasm</location>
    </subcellularLocation>
</comment>
<dbReference type="GO" id="GO:0032259">
    <property type="term" value="P:methylation"/>
    <property type="evidence" value="ECO:0007669"/>
    <property type="project" value="UniProtKB-KW"/>
</dbReference>
<dbReference type="VEuPathDB" id="FungiDB:SOCG_04455"/>
<dbReference type="AlphaFoldDB" id="S9RAP9"/>
<dbReference type="InterPro" id="IPR029063">
    <property type="entry name" value="SAM-dependent_MTases_sf"/>
</dbReference>
<dbReference type="HOGENOM" id="CLU_044783_2_1_1"/>
<dbReference type="GO" id="GO:0016192">
    <property type="term" value="P:vesicle-mediated transport"/>
    <property type="evidence" value="ECO:0007669"/>
    <property type="project" value="UniProtKB-UniRule"/>
</dbReference>
<name>S9RAP9_SCHOY</name>
<feature type="domain" description="Methyltransferase" evidence="6">
    <location>
        <begin position="63"/>
        <end position="202"/>
    </location>
</feature>
<dbReference type="RefSeq" id="XP_013017655.1">
    <property type="nucleotide sequence ID" value="XM_013162201.1"/>
</dbReference>
<dbReference type="GO" id="GO:0016279">
    <property type="term" value="F:protein-lysine N-methyltransferase activity"/>
    <property type="evidence" value="ECO:0007669"/>
    <property type="project" value="UniProtKB-UniRule"/>
</dbReference>
<evidence type="ECO:0000256" key="3">
    <source>
        <dbReference type="ARBA" id="ARBA00022679"/>
    </source>
</evidence>
<keyword evidence="1 5" id="KW-0963">Cytoplasm</keyword>
<dbReference type="InterPro" id="IPR025714">
    <property type="entry name" value="Methyltranfer_dom"/>
</dbReference>
<proteinExistence type="inferred from homology"/>
<evidence type="ECO:0000313" key="8">
    <source>
        <dbReference type="Proteomes" id="UP000016088"/>
    </source>
</evidence>
<dbReference type="PANTHER" id="PTHR12843:SF5">
    <property type="entry name" value="EEF1A LYSINE METHYLTRANSFERASE 2"/>
    <property type="match status" value="1"/>
</dbReference>